<keyword evidence="5" id="KW-1185">Reference proteome</keyword>
<dbReference type="Pfam" id="PF18962">
    <property type="entry name" value="Por_Secre_tail"/>
    <property type="match status" value="1"/>
</dbReference>
<evidence type="ECO:0000313" key="5">
    <source>
        <dbReference type="Proteomes" id="UP000817854"/>
    </source>
</evidence>
<protein>
    <submittedName>
        <fullName evidence="4">T9SS type A sorting domain-containing protein</fullName>
    </submittedName>
</protein>
<reference evidence="4" key="1">
    <citation type="submission" date="2019-05" db="EMBL/GenBank/DDBJ databases">
        <authorList>
            <person name="Lianzixin W."/>
        </authorList>
    </citation>
    <scope>NUCLEOTIDE SEQUENCE</scope>
    <source>
        <strain evidence="4">EC11</strain>
    </source>
</reference>
<proteinExistence type="predicted"/>
<reference evidence="4" key="2">
    <citation type="submission" date="2020-02" db="EMBL/GenBank/DDBJ databases">
        <title>Flavobacterium profundi sp. nov., isolated from a deep-sea seamount.</title>
        <authorList>
            <person name="Zhang D.-C."/>
        </authorList>
    </citation>
    <scope>NUCLEOTIDE SEQUENCE</scope>
    <source>
        <strain evidence="4">EC11</strain>
    </source>
</reference>
<gene>
    <name evidence="4" type="ORF">FIA58_016855</name>
</gene>
<dbReference type="InterPro" id="IPR024079">
    <property type="entry name" value="MetalloPept_cat_dom_sf"/>
</dbReference>
<dbReference type="Proteomes" id="UP000817854">
    <property type="component" value="Unassembled WGS sequence"/>
</dbReference>
<evidence type="ECO:0000256" key="1">
    <source>
        <dbReference type="ARBA" id="ARBA00022729"/>
    </source>
</evidence>
<dbReference type="EMBL" id="VEVQ02000013">
    <property type="protein sequence ID" value="NHN27353.1"/>
    <property type="molecule type" value="Genomic_DNA"/>
</dbReference>
<organism evidence="4 5">
    <name type="scientific">Flavobacterium jejuense</name>
    <dbReference type="NCBI Taxonomy" id="1544455"/>
    <lineage>
        <taxon>Bacteria</taxon>
        <taxon>Pseudomonadati</taxon>
        <taxon>Bacteroidota</taxon>
        <taxon>Flavobacteriia</taxon>
        <taxon>Flavobacteriales</taxon>
        <taxon>Flavobacteriaceae</taxon>
        <taxon>Flavobacterium</taxon>
    </lineage>
</organism>
<dbReference type="InterPro" id="IPR026444">
    <property type="entry name" value="Secre_tail"/>
</dbReference>
<comment type="caution">
    <text evidence="4">The sequence shown here is derived from an EMBL/GenBank/DDBJ whole genome shotgun (WGS) entry which is preliminary data.</text>
</comment>
<accession>A0ABX0IUG2</accession>
<dbReference type="Gene3D" id="3.40.390.10">
    <property type="entry name" value="Collagenase (Catalytic Domain)"/>
    <property type="match status" value="1"/>
</dbReference>
<feature type="signal peptide" evidence="2">
    <location>
        <begin position="1"/>
        <end position="20"/>
    </location>
</feature>
<dbReference type="RefSeq" id="WP_140963866.1">
    <property type="nucleotide sequence ID" value="NZ_VEVQ02000013.1"/>
</dbReference>
<evidence type="ECO:0000259" key="3">
    <source>
        <dbReference type="Pfam" id="PF18962"/>
    </source>
</evidence>
<sequence>MKRILLIFAFYLFASNTSMCQTNGVWSKVKNENFKKNKAVERQSFPMSYKLMQLNIDALRQTLSNAPDRFSKNSNGVVISLPNSEGVLEQFEMFEASNFEPSLQAQFPEIRSYAGNGIEDKHATLRMSIDPKGIQTMVFRADKETEFMEPYSEDGKIYAVYKSSRVKGKLPFTCSTSDQNLTKDLSSNDLYSRSSAGTLLTFRLALSCTAEYANYFGATSAANVGLVNAAYNATMTRVNGVFEKDFAIHMNIIGNNNNVIYYDASSDPYSPASQGQNSHPVYNYNKNWNIELQNTLTSVIGNSNYDVGHLFGATGGGGNAGCIGCVCEATTTGTYNIQGQLYNYQQGKGSGYTSPSDGIPSGDNFDIDFVAHEMGHQFGANHTFSHSNEGSGVNVEPGSGSTIMGYAGITPQDVQQHSDDYFHAASIAQVQVNMTGKTCPTSTSITHGAPIVTTGGNVIIPKSTPFMLIGSATDNGGTASLTYCWEQMDNASAAQQDANSAASITKASGPNFRSYPPSVSPTRYFPRLSSVFSGSATTSGSAINVEALSSVARTLNFRLTARDNVAGQGQTGFGNKAVIVDATRGPLTVTSQSTAGIAYPLGSIQTVTWAVNNTDASAGGANVDILLTSDGGATWSTLLANTANDGSETVTMPSNNLQYCRLMVKASNSIFFNVNSKDFAVGDYTYQTQNVCQDYPFNLNTSITESTGGYPGYNLPISDSFTITDINFYADITHANIGQVNILLAQPWEDISGGLSTALWYNTGCVAADLDKWFDTSGVSVVCSQTTSGSDFKPYSSANVNAGIGQNSAGNWGVYFKDGVVDGVVGTFNTFTIQLCHAELVPVLSSDSFNIIDDLVLYPNPNNGSFNIRFTSNTASKIKVVVNDIRGRQVFNKNYENSGLFDQNLQLNNVQSGIYLVTVEDGLRKEVKKIIVE</sequence>
<name>A0ABX0IUG2_9FLAO</name>
<keyword evidence="1 2" id="KW-0732">Signal</keyword>
<feature type="domain" description="Secretion system C-terminal sorting" evidence="3">
    <location>
        <begin position="857"/>
        <end position="932"/>
    </location>
</feature>
<dbReference type="SUPFAM" id="SSF55486">
    <property type="entry name" value="Metalloproteases ('zincins'), catalytic domain"/>
    <property type="match status" value="1"/>
</dbReference>
<dbReference type="Gene3D" id="2.60.120.260">
    <property type="entry name" value="Galactose-binding domain-like"/>
    <property type="match status" value="1"/>
</dbReference>
<dbReference type="Pfam" id="PF13583">
    <property type="entry name" value="Reprolysin_4"/>
    <property type="match status" value="1"/>
</dbReference>
<evidence type="ECO:0000256" key="2">
    <source>
        <dbReference type="SAM" id="SignalP"/>
    </source>
</evidence>
<dbReference type="NCBIfam" id="TIGR04183">
    <property type="entry name" value="Por_Secre_tail"/>
    <property type="match status" value="1"/>
</dbReference>
<feature type="chain" id="PRO_5046914746" evidence="2">
    <location>
        <begin position="21"/>
        <end position="933"/>
    </location>
</feature>
<evidence type="ECO:0000313" key="4">
    <source>
        <dbReference type="EMBL" id="NHN27353.1"/>
    </source>
</evidence>